<dbReference type="GO" id="GO:0022857">
    <property type="term" value="F:transmembrane transporter activity"/>
    <property type="evidence" value="ECO:0007669"/>
    <property type="project" value="InterPro"/>
</dbReference>
<dbReference type="PANTHER" id="PTHR23546:SF1">
    <property type="entry name" value="MEMBRANE PROTEIN"/>
    <property type="match status" value="1"/>
</dbReference>
<evidence type="ECO:0000256" key="1">
    <source>
        <dbReference type="ARBA" id="ARBA00004141"/>
    </source>
</evidence>
<evidence type="ECO:0000256" key="5">
    <source>
        <dbReference type="SAM" id="Phobius"/>
    </source>
</evidence>
<keyword evidence="2 5" id="KW-0812">Transmembrane</keyword>
<protein>
    <submittedName>
        <fullName evidence="7">MFS transporter</fullName>
    </submittedName>
</protein>
<dbReference type="InterPro" id="IPR036259">
    <property type="entry name" value="MFS_trans_sf"/>
</dbReference>
<reference evidence="7" key="1">
    <citation type="journal article" date="2020" name="mSystems">
        <title>Genome- and Community-Level Interaction Insights into Carbon Utilization and Element Cycling Functions of Hydrothermarchaeota in Hydrothermal Sediment.</title>
        <authorList>
            <person name="Zhou Z."/>
            <person name="Liu Y."/>
            <person name="Xu W."/>
            <person name="Pan J."/>
            <person name="Luo Z.H."/>
            <person name="Li M."/>
        </authorList>
    </citation>
    <scope>NUCLEOTIDE SEQUENCE [LARGE SCALE GENOMIC DNA]</scope>
    <source>
        <strain evidence="7">SpSt-246</strain>
    </source>
</reference>
<accession>A0A7C2C2W8</accession>
<feature type="transmembrane region" description="Helical" evidence="5">
    <location>
        <begin position="367"/>
        <end position="385"/>
    </location>
</feature>
<feature type="transmembrane region" description="Helical" evidence="5">
    <location>
        <begin position="253"/>
        <end position="271"/>
    </location>
</feature>
<organism evidence="7">
    <name type="scientific">Thermus islandicus</name>
    <dbReference type="NCBI Taxonomy" id="540988"/>
    <lineage>
        <taxon>Bacteria</taxon>
        <taxon>Thermotogati</taxon>
        <taxon>Deinococcota</taxon>
        <taxon>Deinococci</taxon>
        <taxon>Thermales</taxon>
        <taxon>Thermaceae</taxon>
        <taxon>Thermus</taxon>
    </lineage>
</organism>
<feature type="transmembrane region" description="Helical" evidence="5">
    <location>
        <begin position="37"/>
        <end position="56"/>
    </location>
</feature>
<gene>
    <name evidence="7" type="ORF">ENP73_05690</name>
</gene>
<evidence type="ECO:0000313" key="7">
    <source>
        <dbReference type="EMBL" id="HEH82473.1"/>
    </source>
</evidence>
<feature type="domain" description="Major facilitator superfamily (MFS) profile" evidence="6">
    <location>
        <begin position="3"/>
        <end position="389"/>
    </location>
</feature>
<dbReference type="PRINTS" id="PR01035">
    <property type="entry name" value="TCRTETA"/>
</dbReference>
<dbReference type="AlphaFoldDB" id="A0A7C2C2W8"/>
<sequence>MSPLALLFLTLFNSVLGLSILFPILGPLARELGLNEVQVGLFSTGYALMQFLLSPYWGRRSERGRKPVLLLGILGFAFSFFLFGFFALLGQKGLLPPGLLFPLLLLSRLLGGAFSSATLPTAQAYVADVTGREGRTAGMALLGAAFGLAVILGPALGAGLAALLGLLAPVFFSSGIALLNALFVRLALPESRPRGSGEGGRLSPLDPRVFPLLLVGFALNASSVALEQTVAFYFQDRLGLSGVATARAVGEALVLYGLVAVFIQGFVVRRLSWPPRTLLLLGLPLGISGFLLLVLARGFPGLTLGLALQGAGAALAGPGVTAALSLAVGEGEQGLVAGLNSSAQALGRMLGPLLGTGLYRLAPEAPYLLGAGLLLLVLLGLPALFRRVRL</sequence>
<feature type="transmembrane region" description="Helical" evidence="5">
    <location>
        <begin position="209"/>
        <end position="233"/>
    </location>
</feature>
<evidence type="ECO:0000256" key="4">
    <source>
        <dbReference type="ARBA" id="ARBA00023136"/>
    </source>
</evidence>
<comment type="subcellular location">
    <subcellularLocation>
        <location evidence="1">Membrane</location>
        <topology evidence="1">Multi-pass membrane protein</topology>
    </subcellularLocation>
</comment>
<dbReference type="SUPFAM" id="SSF103473">
    <property type="entry name" value="MFS general substrate transporter"/>
    <property type="match status" value="1"/>
</dbReference>
<dbReference type="Pfam" id="PF07690">
    <property type="entry name" value="MFS_1"/>
    <property type="match status" value="1"/>
</dbReference>
<feature type="transmembrane region" description="Helical" evidence="5">
    <location>
        <begin position="109"/>
        <end position="127"/>
    </location>
</feature>
<evidence type="ECO:0000256" key="3">
    <source>
        <dbReference type="ARBA" id="ARBA00022989"/>
    </source>
</evidence>
<feature type="transmembrane region" description="Helical" evidence="5">
    <location>
        <begin position="139"/>
        <end position="164"/>
    </location>
</feature>
<feature type="transmembrane region" description="Helical" evidence="5">
    <location>
        <begin position="278"/>
        <end position="299"/>
    </location>
</feature>
<dbReference type="PROSITE" id="PS50850">
    <property type="entry name" value="MFS"/>
    <property type="match status" value="1"/>
</dbReference>
<keyword evidence="3 5" id="KW-1133">Transmembrane helix</keyword>
<comment type="caution">
    <text evidence="7">The sequence shown here is derived from an EMBL/GenBank/DDBJ whole genome shotgun (WGS) entry which is preliminary data.</text>
</comment>
<feature type="transmembrane region" description="Helical" evidence="5">
    <location>
        <begin position="68"/>
        <end position="89"/>
    </location>
</feature>
<dbReference type="InterPro" id="IPR001958">
    <property type="entry name" value="Tet-R_TetA/multi-R_MdtG-like"/>
</dbReference>
<dbReference type="Gene3D" id="1.20.1250.20">
    <property type="entry name" value="MFS general substrate transporter like domains"/>
    <property type="match status" value="1"/>
</dbReference>
<dbReference type="InterPro" id="IPR011701">
    <property type="entry name" value="MFS"/>
</dbReference>
<feature type="transmembrane region" description="Helical" evidence="5">
    <location>
        <begin position="170"/>
        <end position="188"/>
    </location>
</feature>
<proteinExistence type="predicted"/>
<dbReference type="PANTHER" id="PTHR23546">
    <property type="entry name" value="TRANSPORT PROTEIN"/>
    <property type="match status" value="1"/>
</dbReference>
<evidence type="ECO:0000259" key="6">
    <source>
        <dbReference type="PROSITE" id="PS50850"/>
    </source>
</evidence>
<keyword evidence="4 5" id="KW-0472">Membrane</keyword>
<evidence type="ECO:0000256" key="2">
    <source>
        <dbReference type="ARBA" id="ARBA00022692"/>
    </source>
</evidence>
<dbReference type="GO" id="GO:0016020">
    <property type="term" value="C:membrane"/>
    <property type="evidence" value="ECO:0007669"/>
    <property type="project" value="UniProtKB-SubCell"/>
</dbReference>
<dbReference type="EMBL" id="DSKL01000229">
    <property type="protein sequence ID" value="HEH82473.1"/>
    <property type="molecule type" value="Genomic_DNA"/>
</dbReference>
<name>A0A7C2C2W8_9DEIN</name>
<dbReference type="InterPro" id="IPR020846">
    <property type="entry name" value="MFS_dom"/>
</dbReference>